<dbReference type="AlphaFoldDB" id="M2TJQ5"/>
<dbReference type="OrthoDB" id="3674441at2759"/>
<name>M2TJQ5_COCH5</name>
<dbReference type="HOGENOM" id="CLU_1875238_0_0_1"/>
<gene>
    <name evidence="2" type="ORF">COCHEDRAFT_1019043</name>
</gene>
<reference evidence="3" key="2">
    <citation type="journal article" date="2013" name="PLoS Genet.">
        <title>Comparative genome structure, secondary metabolite, and effector coding capacity across Cochliobolus pathogens.</title>
        <authorList>
            <person name="Condon B.J."/>
            <person name="Leng Y."/>
            <person name="Wu D."/>
            <person name="Bushley K.E."/>
            <person name="Ohm R.A."/>
            <person name="Otillar R."/>
            <person name="Martin J."/>
            <person name="Schackwitz W."/>
            <person name="Grimwood J."/>
            <person name="MohdZainudin N."/>
            <person name="Xue C."/>
            <person name="Wang R."/>
            <person name="Manning V.A."/>
            <person name="Dhillon B."/>
            <person name="Tu Z.J."/>
            <person name="Steffenson B.J."/>
            <person name="Salamov A."/>
            <person name="Sun H."/>
            <person name="Lowry S."/>
            <person name="LaButti K."/>
            <person name="Han J."/>
            <person name="Copeland A."/>
            <person name="Lindquist E."/>
            <person name="Barry K."/>
            <person name="Schmutz J."/>
            <person name="Baker S.E."/>
            <person name="Ciuffetti L.M."/>
            <person name="Grigoriev I.V."/>
            <person name="Zhong S."/>
            <person name="Turgeon B.G."/>
        </authorList>
    </citation>
    <scope>NUCLEOTIDE SEQUENCE [LARGE SCALE GENOMIC DNA]</scope>
    <source>
        <strain evidence="3">C5 / ATCC 48332 / race O</strain>
    </source>
</reference>
<proteinExistence type="predicted"/>
<dbReference type="Proteomes" id="UP000016936">
    <property type="component" value="Unassembled WGS sequence"/>
</dbReference>
<reference evidence="2 3" key="1">
    <citation type="journal article" date="2012" name="PLoS Pathog.">
        <title>Diverse lifestyles and strategies of plant pathogenesis encoded in the genomes of eighteen Dothideomycetes fungi.</title>
        <authorList>
            <person name="Ohm R.A."/>
            <person name="Feau N."/>
            <person name="Henrissat B."/>
            <person name="Schoch C.L."/>
            <person name="Horwitz B.A."/>
            <person name="Barry K.W."/>
            <person name="Condon B.J."/>
            <person name="Copeland A.C."/>
            <person name="Dhillon B."/>
            <person name="Glaser F."/>
            <person name="Hesse C.N."/>
            <person name="Kosti I."/>
            <person name="LaButti K."/>
            <person name="Lindquist E.A."/>
            <person name="Lucas S."/>
            <person name="Salamov A.A."/>
            <person name="Bradshaw R.E."/>
            <person name="Ciuffetti L."/>
            <person name="Hamelin R.C."/>
            <person name="Kema G.H.J."/>
            <person name="Lawrence C."/>
            <person name="Scott J.A."/>
            <person name="Spatafora J.W."/>
            <person name="Turgeon B.G."/>
            <person name="de Wit P.J.G.M."/>
            <person name="Zhong S."/>
            <person name="Goodwin S.B."/>
            <person name="Grigoriev I.V."/>
        </authorList>
    </citation>
    <scope>NUCLEOTIDE SEQUENCE [LARGE SCALE GENOMIC DNA]</scope>
    <source>
        <strain evidence="3">C5 / ATCC 48332 / race O</strain>
    </source>
</reference>
<organism evidence="2 3">
    <name type="scientific">Cochliobolus heterostrophus (strain C5 / ATCC 48332 / race O)</name>
    <name type="common">Southern corn leaf blight fungus</name>
    <name type="synonym">Bipolaris maydis</name>
    <dbReference type="NCBI Taxonomy" id="701091"/>
    <lineage>
        <taxon>Eukaryota</taxon>
        <taxon>Fungi</taxon>
        <taxon>Dikarya</taxon>
        <taxon>Ascomycota</taxon>
        <taxon>Pezizomycotina</taxon>
        <taxon>Dothideomycetes</taxon>
        <taxon>Pleosporomycetidae</taxon>
        <taxon>Pleosporales</taxon>
        <taxon>Pleosporineae</taxon>
        <taxon>Pleosporaceae</taxon>
        <taxon>Bipolaris</taxon>
    </lineage>
</organism>
<sequence>MPRRLKINTPPPELQPLEEQADGQRPQVQTPKRAAIFAVYLWAQQQSIPCNLASISTLFGIPKSTASDILASRRCRRLQNADDVVDTRPPPRQLTRSDTAAIGTWLDEAPFDDKSLPWQDISEKAGVVKEYRNGRG</sequence>
<evidence type="ECO:0000256" key="1">
    <source>
        <dbReference type="SAM" id="MobiDB-lite"/>
    </source>
</evidence>
<accession>M2TJQ5</accession>
<evidence type="ECO:0000313" key="2">
    <source>
        <dbReference type="EMBL" id="EMD97685.1"/>
    </source>
</evidence>
<keyword evidence="3" id="KW-1185">Reference proteome</keyword>
<feature type="region of interest" description="Disordered" evidence="1">
    <location>
        <begin position="1"/>
        <end position="29"/>
    </location>
</feature>
<dbReference type="EMBL" id="KB445569">
    <property type="protein sequence ID" value="EMD97685.1"/>
    <property type="molecule type" value="Genomic_DNA"/>
</dbReference>
<evidence type="ECO:0000313" key="3">
    <source>
        <dbReference type="Proteomes" id="UP000016936"/>
    </source>
</evidence>
<protein>
    <submittedName>
        <fullName evidence="2">Uncharacterized protein</fullName>
    </submittedName>
</protein>